<evidence type="ECO:0000313" key="2">
    <source>
        <dbReference type="Proteomes" id="UP000232722"/>
    </source>
</evidence>
<sequence length="81" mass="9555">MSFQFFAFFTERSSVLVLREKAVFQFLFFVKRQVFSSCSSFLALVLREKAAFQFLFFVKRQVFSSCSLRFLVLVLREKAGD</sequence>
<accession>A0A2N0NN04</accession>
<gene>
    <name evidence="1" type="ORF">RhiirA5_435753</name>
</gene>
<dbReference type="AlphaFoldDB" id="A0A2N0NN04"/>
<dbReference type="Proteomes" id="UP000232722">
    <property type="component" value="Unassembled WGS sequence"/>
</dbReference>
<protein>
    <submittedName>
        <fullName evidence="1">Uncharacterized protein</fullName>
    </submittedName>
</protein>
<name>A0A2N0NN04_9GLOM</name>
<organism evidence="1 2">
    <name type="scientific">Rhizophagus irregularis</name>
    <dbReference type="NCBI Taxonomy" id="588596"/>
    <lineage>
        <taxon>Eukaryota</taxon>
        <taxon>Fungi</taxon>
        <taxon>Fungi incertae sedis</taxon>
        <taxon>Mucoromycota</taxon>
        <taxon>Glomeromycotina</taxon>
        <taxon>Glomeromycetes</taxon>
        <taxon>Glomerales</taxon>
        <taxon>Glomeraceae</taxon>
        <taxon>Rhizophagus</taxon>
    </lineage>
</organism>
<evidence type="ECO:0000313" key="1">
    <source>
        <dbReference type="EMBL" id="PKB95935.1"/>
    </source>
</evidence>
<comment type="caution">
    <text evidence="1">The sequence shown here is derived from an EMBL/GenBank/DDBJ whole genome shotgun (WGS) entry which is preliminary data.</text>
</comment>
<reference evidence="1 2" key="1">
    <citation type="submission" date="2016-04" db="EMBL/GenBank/DDBJ databases">
        <title>Genome analyses suggest a sexual origin of heterokaryosis in a supposedly ancient asexual fungus.</title>
        <authorList>
            <person name="Ropars J."/>
            <person name="Sedzielewska K."/>
            <person name="Noel J."/>
            <person name="Charron P."/>
            <person name="Farinelli L."/>
            <person name="Marton T."/>
            <person name="Kruger M."/>
            <person name="Pelin A."/>
            <person name="Brachmann A."/>
            <person name="Corradi N."/>
        </authorList>
    </citation>
    <scope>NUCLEOTIDE SEQUENCE [LARGE SCALE GENOMIC DNA]</scope>
    <source>
        <strain evidence="1 2">A5</strain>
    </source>
</reference>
<proteinExistence type="predicted"/>
<dbReference type="EMBL" id="LLXJ01004314">
    <property type="protein sequence ID" value="PKB95935.1"/>
    <property type="molecule type" value="Genomic_DNA"/>
</dbReference>
<dbReference type="VEuPathDB" id="FungiDB:RhiirA1_475642"/>
<reference evidence="1 2" key="2">
    <citation type="submission" date="2017-09" db="EMBL/GenBank/DDBJ databases">
        <title>Extensive intraspecific genome diversity in a model arbuscular mycorrhizal fungus.</title>
        <authorList>
            <person name="Chen E.C."/>
            <person name="Morin E."/>
            <person name="Beaudet D."/>
            <person name="Noel J."/>
            <person name="Ndikumana S."/>
            <person name="Charron P."/>
            <person name="St-Onge C."/>
            <person name="Giorgi J."/>
            <person name="Grigoriev I.V."/>
            <person name="Roux C."/>
            <person name="Martin F.M."/>
            <person name="Corradi N."/>
        </authorList>
    </citation>
    <scope>NUCLEOTIDE SEQUENCE [LARGE SCALE GENOMIC DNA]</scope>
    <source>
        <strain evidence="1 2">A5</strain>
    </source>
</reference>